<keyword evidence="3" id="KW-1185">Reference proteome</keyword>
<name>A0AAV7QUL8_PLEWA</name>
<accession>A0AAV7QUL8</accession>
<reference evidence="2" key="1">
    <citation type="journal article" date="2022" name="bioRxiv">
        <title>Sequencing and chromosome-scale assembly of the giantPleurodeles waltlgenome.</title>
        <authorList>
            <person name="Brown T."/>
            <person name="Elewa A."/>
            <person name="Iarovenko S."/>
            <person name="Subramanian E."/>
            <person name="Araus A.J."/>
            <person name="Petzold A."/>
            <person name="Susuki M."/>
            <person name="Suzuki K.-i.T."/>
            <person name="Hayashi T."/>
            <person name="Toyoda A."/>
            <person name="Oliveira C."/>
            <person name="Osipova E."/>
            <person name="Leigh N.D."/>
            <person name="Simon A."/>
            <person name="Yun M.H."/>
        </authorList>
    </citation>
    <scope>NUCLEOTIDE SEQUENCE</scope>
    <source>
        <strain evidence="2">20211129_DDA</strain>
        <tissue evidence="2">Liver</tissue>
    </source>
</reference>
<feature type="region of interest" description="Disordered" evidence="1">
    <location>
        <begin position="1"/>
        <end position="26"/>
    </location>
</feature>
<organism evidence="2 3">
    <name type="scientific">Pleurodeles waltl</name>
    <name type="common">Iberian ribbed newt</name>
    <dbReference type="NCBI Taxonomy" id="8319"/>
    <lineage>
        <taxon>Eukaryota</taxon>
        <taxon>Metazoa</taxon>
        <taxon>Chordata</taxon>
        <taxon>Craniata</taxon>
        <taxon>Vertebrata</taxon>
        <taxon>Euteleostomi</taxon>
        <taxon>Amphibia</taxon>
        <taxon>Batrachia</taxon>
        <taxon>Caudata</taxon>
        <taxon>Salamandroidea</taxon>
        <taxon>Salamandridae</taxon>
        <taxon>Pleurodelinae</taxon>
        <taxon>Pleurodeles</taxon>
    </lineage>
</organism>
<dbReference type="AlphaFoldDB" id="A0AAV7QUL8"/>
<evidence type="ECO:0000256" key="1">
    <source>
        <dbReference type="SAM" id="MobiDB-lite"/>
    </source>
</evidence>
<dbReference type="Proteomes" id="UP001066276">
    <property type="component" value="Chromosome 6"/>
</dbReference>
<feature type="compositionally biased region" description="Polar residues" evidence="1">
    <location>
        <begin position="13"/>
        <end position="25"/>
    </location>
</feature>
<proteinExistence type="predicted"/>
<sequence length="70" mass="7598">MSAKGGGHHHQKTQCNDPCQQTNPCQDPCAPVQQCQDNSQKCAPVDPCNPCIPDPCQDQQRPGHYIGGKK</sequence>
<gene>
    <name evidence="2" type="ORF">NDU88_010058</name>
</gene>
<dbReference type="EMBL" id="JANPWB010000010">
    <property type="protein sequence ID" value="KAJ1143753.1"/>
    <property type="molecule type" value="Genomic_DNA"/>
</dbReference>
<comment type="caution">
    <text evidence="2">The sequence shown here is derived from an EMBL/GenBank/DDBJ whole genome shotgun (WGS) entry which is preliminary data.</text>
</comment>
<evidence type="ECO:0000313" key="3">
    <source>
        <dbReference type="Proteomes" id="UP001066276"/>
    </source>
</evidence>
<evidence type="ECO:0000313" key="2">
    <source>
        <dbReference type="EMBL" id="KAJ1143753.1"/>
    </source>
</evidence>
<protein>
    <submittedName>
        <fullName evidence="2">Uncharacterized protein</fullName>
    </submittedName>
</protein>
<feature type="compositionally biased region" description="Basic residues" evidence="1">
    <location>
        <begin position="1"/>
        <end position="12"/>
    </location>
</feature>